<feature type="domain" description="SHSP" evidence="1">
    <location>
        <begin position="42"/>
        <end position="125"/>
    </location>
</feature>
<evidence type="ECO:0000259" key="1">
    <source>
        <dbReference type="Pfam" id="PF00011"/>
    </source>
</evidence>
<evidence type="ECO:0000313" key="2">
    <source>
        <dbReference type="EMBL" id="MBW7467099.1"/>
    </source>
</evidence>
<protein>
    <submittedName>
        <fullName evidence="2">Hsp20 family protein</fullName>
    </submittedName>
</protein>
<dbReference type="Proteomes" id="UP000813018">
    <property type="component" value="Unassembled WGS sequence"/>
</dbReference>
<reference evidence="2 3" key="1">
    <citation type="journal article" date="2016" name="Int. J. Syst. Evol. Microbiol.">
        <title>Pontibacter aydingkolensis sp. nov., isolated from soil of a salt lake.</title>
        <authorList>
            <person name="Osman G."/>
            <person name="Zhang T."/>
            <person name="Lou K."/>
            <person name="Gao Y."/>
            <person name="Chang W."/>
            <person name="Lin Q."/>
            <person name="Yang H.M."/>
            <person name="Huo X.D."/>
            <person name="Wang N."/>
        </authorList>
    </citation>
    <scope>NUCLEOTIDE SEQUENCE [LARGE SCALE GENOMIC DNA]</scope>
    <source>
        <strain evidence="2 3">KACC 19255</strain>
    </source>
</reference>
<dbReference type="SUPFAM" id="SSF49764">
    <property type="entry name" value="HSP20-like chaperones"/>
    <property type="match status" value="1"/>
</dbReference>
<dbReference type="Gene3D" id="2.60.40.790">
    <property type="match status" value="1"/>
</dbReference>
<dbReference type="InterPro" id="IPR002068">
    <property type="entry name" value="A-crystallin/Hsp20_dom"/>
</dbReference>
<evidence type="ECO:0000313" key="3">
    <source>
        <dbReference type="Proteomes" id="UP000813018"/>
    </source>
</evidence>
<keyword evidence="3" id="KW-1185">Reference proteome</keyword>
<sequence length="128" mass="14486">MIRYDNKDFLHTIALHLELFNTIGGGVSETYAKVEKGHQEAVIEIWAATTDPQSFKIALRKNKLTMSSGITSHYSSSVRAPLFSRTFILPSVVNLVQIEATYLEGKLQLKLPYHQSVDRPKEINIKQL</sequence>
<gene>
    <name evidence="2" type="ORF">K0O23_08460</name>
</gene>
<accession>A0ABS7CTC8</accession>
<comment type="caution">
    <text evidence="2">The sequence shown here is derived from an EMBL/GenBank/DDBJ whole genome shotgun (WGS) entry which is preliminary data.</text>
</comment>
<dbReference type="CDD" id="cd00298">
    <property type="entry name" value="ACD_sHsps_p23-like"/>
    <property type="match status" value="1"/>
</dbReference>
<proteinExistence type="predicted"/>
<organism evidence="2 3">
    <name type="scientific">Pontibacter aydingkolensis</name>
    <dbReference type="NCBI Taxonomy" id="1911536"/>
    <lineage>
        <taxon>Bacteria</taxon>
        <taxon>Pseudomonadati</taxon>
        <taxon>Bacteroidota</taxon>
        <taxon>Cytophagia</taxon>
        <taxon>Cytophagales</taxon>
        <taxon>Hymenobacteraceae</taxon>
        <taxon>Pontibacter</taxon>
    </lineage>
</organism>
<dbReference type="EMBL" id="JAHYXK010000005">
    <property type="protein sequence ID" value="MBW7467099.1"/>
    <property type="molecule type" value="Genomic_DNA"/>
</dbReference>
<dbReference type="InterPro" id="IPR008978">
    <property type="entry name" value="HSP20-like_chaperone"/>
</dbReference>
<dbReference type="RefSeq" id="WP_219876978.1">
    <property type="nucleotide sequence ID" value="NZ_JAHYXK010000005.1"/>
</dbReference>
<dbReference type="Pfam" id="PF00011">
    <property type="entry name" value="HSP20"/>
    <property type="match status" value="1"/>
</dbReference>
<name>A0ABS7CTC8_9BACT</name>